<evidence type="ECO:0000313" key="2">
    <source>
        <dbReference type="Proteomes" id="UP001232973"/>
    </source>
</evidence>
<evidence type="ECO:0000313" key="1">
    <source>
        <dbReference type="EMBL" id="MDQ0189816.1"/>
    </source>
</evidence>
<accession>A0ABT9XHN8</accession>
<dbReference type="Proteomes" id="UP001232973">
    <property type="component" value="Unassembled WGS sequence"/>
</dbReference>
<proteinExistence type="predicted"/>
<name>A0ABT9XHN8_9BACL</name>
<organism evidence="1 2">
    <name type="scientific">Alicyclobacillus cycloheptanicus</name>
    <dbReference type="NCBI Taxonomy" id="1457"/>
    <lineage>
        <taxon>Bacteria</taxon>
        <taxon>Bacillati</taxon>
        <taxon>Bacillota</taxon>
        <taxon>Bacilli</taxon>
        <taxon>Bacillales</taxon>
        <taxon>Alicyclobacillaceae</taxon>
        <taxon>Alicyclobacillus</taxon>
    </lineage>
</organism>
<reference evidence="1 2" key="1">
    <citation type="submission" date="2023-07" db="EMBL/GenBank/DDBJ databases">
        <title>Genomic Encyclopedia of Type Strains, Phase IV (KMG-IV): sequencing the most valuable type-strain genomes for metagenomic binning, comparative biology and taxonomic classification.</title>
        <authorList>
            <person name="Goeker M."/>
        </authorList>
    </citation>
    <scope>NUCLEOTIDE SEQUENCE [LARGE SCALE GENOMIC DNA]</scope>
    <source>
        <strain evidence="1 2">DSM 4006</strain>
    </source>
</reference>
<dbReference type="EMBL" id="JAUSTP010000011">
    <property type="protein sequence ID" value="MDQ0189816.1"/>
    <property type="molecule type" value="Genomic_DNA"/>
</dbReference>
<comment type="caution">
    <text evidence="1">The sequence shown here is derived from an EMBL/GenBank/DDBJ whole genome shotgun (WGS) entry which is preliminary data.</text>
</comment>
<gene>
    <name evidence="1" type="ORF">J2S03_001663</name>
</gene>
<sequence>MATTYPTVGTLAPGEAFVNYTTNKWSVQPGSVTIDVYSSPQIFIDNNVSYVEVGILHNGTFPVNGYIAATSSLAVIDYCFYTMNNIWHPTFPDQKYYVFETQKSLSVYDQFGNFSWTMSAGTMICTDTGAPGDTYKNLMILYGYEQNSQWWAAINNVNYGFIDTGIEQGSGCTTWGLKLNRSC</sequence>
<keyword evidence="2" id="KW-1185">Reference proteome</keyword>
<protein>
    <submittedName>
        <fullName evidence="1">Uncharacterized protein</fullName>
    </submittedName>
</protein>
<dbReference type="RefSeq" id="WP_274457295.1">
    <property type="nucleotide sequence ID" value="NZ_CP067097.1"/>
</dbReference>